<dbReference type="EMBL" id="RWKW01000035">
    <property type="protein sequence ID" value="RST86397.1"/>
    <property type="molecule type" value="Genomic_DNA"/>
</dbReference>
<comment type="caution">
    <text evidence="8">The sequence shown here is derived from an EMBL/GenBank/DDBJ whole genome shotgun (WGS) entry which is preliminary data.</text>
</comment>
<organism evidence="8 9">
    <name type="scientific">Aquibium carbonis</name>
    <dbReference type="NCBI Taxonomy" id="2495581"/>
    <lineage>
        <taxon>Bacteria</taxon>
        <taxon>Pseudomonadati</taxon>
        <taxon>Pseudomonadota</taxon>
        <taxon>Alphaproteobacteria</taxon>
        <taxon>Hyphomicrobiales</taxon>
        <taxon>Phyllobacteriaceae</taxon>
        <taxon>Aquibium</taxon>
    </lineage>
</organism>
<dbReference type="GO" id="GO:0008237">
    <property type="term" value="F:metallopeptidase activity"/>
    <property type="evidence" value="ECO:0007669"/>
    <property type="project" value="UniProtKB-KW"/>
</dbReference>
<keyword evidence="5" id="KW-0482">Metalloprotease</keyword>
<dbReference type="SUPFAM" id="SSF47781">
    <property type="entry name" value="RuvA domain 2-like"/>
    <property type="match status" value="1"/>
</dbReference>
<feature type="domain" description="MPN" evidence="7">
    <location>
        <begin position="130"/>
        <end position="208"/>
    </location>
</feature>
<gene>
    <name evidence="8" type="primary">radC</name>
    <name evidence="8" type="ORF">EJC49_10440</name>
</gene>
<evidence type="ECO:0000256" key="3">
    <source>
        <dbReference type="ARBA" id="ARBA00022801"/>
    </source>
</evidence>
<keyword evidence="2" id="KW-0479">Metal-binding</keyword>
<evidence type="ECO:0000256" key="6">
    <source>
        <dbReference type="RuleBase" id="RU003797"/>
    </source>
</evidence>
<proteinExistence type="inferred from homology"/>
<dbReference type="Pfam" id="PF04002">
    <property type="entry name" value="RadC"/>
    <property type="match status" value="1"/>
</dbReference>
<evidence type="ECO:0000256" key="4">
    <source>
        <dbReference type="ARBA" id="ARBA00022833"/>
    </source>
</evidence>
<dbReference type="OrthoDB" id="9804482at2"/>
<evidence type="ECO:0000256" key="5">
    <source>
        <dbReference type="ARBA" id="ARBA00023049"/>
    </source>
</evidence>
<dbReference type="NCBIfam" id="TIGR00608">
    <property type="entry name" value="radc"/>
    <property type="match status" value="1"/>
</dbReference>
<dbReference type="InterPro" id="IPR001405">
    <property type="entry name" value="UPF0758"/>
</dbReference>
<evidence type="ECO:0000256" key="1">
    <source>
        <dbReference type="ARBA" id="ARBA00022670"/>
    </source>
</evidence>
<keyword evidence="3" id="KW-0378">Hydrolase</keyword>
<evidence type="ECO:0000313" key="9">
    <source>
        <dbReference type="Proteomes" id="UP000278398"/>
    </source>
</evidence>
<dbReference type="PANTHER" id="PTHR30471">
    <property type="entry name" value="DNA REPAIR PROTEIN RADC"/>
    <property type="match status" value="1"/>
</dbReference>
<evidence type="ECO:0000256" key="2">
    <source>
        <dbReference type="ARBA" id="ARBA00022723"/>
    </source>
</evidence>
<dbReference type="InterPro" id="IPR025657">
    <property type="entry name" value="RadC_JAB"/>
</dbReference>
<dbReference type="AlphaFoldDB" id="A0A3R9Y8B6"/>
<dbReference type="Pfam" id="PF20582">
    <property type="entry name" value="UPF0758_N"/>
    <property type="match status" value="1"/>
</dbReference>
<keyword evidence="1" id="KW-0645">Protease</keyword>
<dbReference type="Proteomes" id="UP000278398">
    <property type="component" value="Unassembled WGS sequence"/>
</dbReference>
<accession>A0A3R9Y8B6</accession>
<comment type="similarity">
    <text evidence="6">Belongs to the UPF0758 family.</text>
</comment>
<dbReference type="Gene3D" id="3.40.140.10">
    <property type="entry name" value="Cytidine Deaminase, domain 2"/>
    <property type="match status" value="1"/>
</dbReference>
<evidence type="ECO:0000313" key="8">
    <source>
        <dbReference type="EMBL" id="RST86397.1"/>
    </source>
</evidence>
<name>A0A3R9Y8B6_9HYPH</name>
<dbReference type="GO" id="GO:0046872">
    <property type="term" value="F:metal ion binding"/>
    <property type="evidence" value="ECO:0007669"/>
    <property type="project" value="UniProtKB-KW"/>
</dbReference>
<dbReference type="PROSITE" id="PS50249">
    <property type="entry name" value="MPN"/>
    <property type="match status" value="1"/>
</dbReference>
<dbReference type="PANTHER" id="PTHR30471:SF3">
    <property type="entry name" value="UPF0758 PROTEIN YEES-RELATED"/>
    <property type="match status" value="1"/>
</dbReference>
<sequence length="208" mass="23040">MTIEDEDERGFFSERSVAPGRASSVVEKPKPHYAGHRERLRERFVQAGADALADYELLELLLFRAIPRADTKPVAKALLARFGSFAEVLGAPPRLLGEVTGVGPAVALEIKLAAAAAERMLKSAIRGRQVLTSWSAVIDYCRMAMAFEAREQFRILFLDKKNALIADEVQQTGTVDHTPVYPREIVRRALELSATAIILVHNHPTRPL</sequence>
<dbReference type="Gene3D" id="1.10.150.20">
    <property type="entry name" value="5' to 3' exonuclease, C-terminal subdomain"/>
    <property type="match status" value="1"/>
</dbReference>
<dbReference type="RefSeq" id="WP_126699868.1">
    <property type="nucleotide sequence ID" value="NZ_RWKW01000035.1"/>
</dbReference>
<keyword evidence="9" id="KW-1185">Reference proteome</keyword>
<keyword evidence="4" id="KW-0862">Zinc</keyword>
<reference evidence="8 9" key="1">
    <citation type="submission" date="2018-12" db="EMBL/GenBank/DDBJ databases">
        <title>Mesorhizobium carbonis sp. nov., isolated from coal mine water.</title>
        <authorList>
            <person name="Xin W."/>
            <person name="Xu Z."/>
            <person name="Xiang F."/>
            <person name="Zhang J."/>
            <person name="Xi L."/>
            <person name="Liu J."/>
        </authorList>
    </citation>
    <scope>NUCLEOTIDE SEQUENCE [LARGE SCALE GENOMIC DNA]</scope>
    <source>
        <strain evidence="8 9">B2.3</strain>
    </source>
</reference>
<protein>
    <submittedName>
        <fullName evidence="8">DNA repair protein RadC</fullName>
    </submittedName>
</protein>
<evidence type="ECO:0000259" key="7">
    <source>
        <dbReference type="PROSITE" id="PS50249"/>
    </source>
</evidence>
<dbReference type="InterPro" id="IPR046778">
    <property type="entry name" value="UPF0758_N"/>
</dbReference>
<dbReference type="InterPro" id="IPR010994">
    <property type="entry name" value="RuvA_2-like"/>
</dbReference>
<dbReference type="InterPro" id="IPR037518">
    <property type="entry name" value="MPN"/>
</dbReference>
<dbReference type="GO" id="GO:0006508">
    <property type="term" value="P:proteolysis"/>
    <property type="evidence" value="ECO:0007669"/>
    <property type="project" value="UniProtKB-KW"/>
</dbReference>